<dbReference type="AlphaFoldDB" id="A0A3P1XF34"/>
<accession>A0A3P1XF34</accession>
<evidence type="ECO:0000256" key="1">
    <source>
        <dbReference type="SAM" id="Phobius"/>
    </source>
</evidence>
<feature type="transmembrane region" description="Helical" evidence="1">
    <location>
        <begin position="12"/>
        <end position="36"/>
    </location>
</feature>
<name>A0A3P1XF34_TANFO</name>
<evidence type="ECO:0000313" key="2">
    <source>
        <dbReference type="EMBL" id="RRD57061.1"/>
    </source>
</evidence>
<comment type="caution">
    <text evidence="2">The sequence shown here is derived from an EMBL/GenBank/DDBJ whole genome shotgun (WGS) entry which is preliminary data.</text>
</comment>
<keyword evidence="1" id="KW-0472">Membrane</keyword>
<protein>
    <submittedName>
        <fullName evidence="2">Uncharacterized protein</fullName>
    </submittedName>
</protein>
<reference evidence="2 3" key="1">
    <citation type="submission" date="2018-11" db="EMBL/GenBank/DDBJ databases">
        <title>Genomes From Bacteria Associated with the Canine Oral Cavity: a Test Case for Automated Genome-Based Taxonomic Assignment.</title>
        <authorList>
            <person name="Coil D.A."/>
            <person name="Jospin G."/>
            <person name="Darling A.E."/>
            <person name="Wallis C."/>
            <person name="Davis I.J."/>
            <person name="Harris S."/>
            <person name="Eisen J.A."/>
            <person name="Holcombe L.J."/>
            <person name="O'Flynn C."/>
        </authorList>
    </citation>
    <scope>NUCLEOTIDE SEQUENCE [LARGE SCALE GENOMIC DNA]</scope>
    <source>
        <strain evidence="2 3">OH2617_COT-023</strain>
    </source>
</reference>
<organism evidence="2 3">
    <name type="scientific">Tannerella forsythia</name>
    <name type="common">Bacteroides forsythus</name>
    <dbReference type="NCBI Taxonomy" id="28112"/>
    <lineage>
        <taxon>Bacteria</taxon>
        <taxon>Pseudomonadati</taxon>
        <taxon>Bacteroidota</taxon>
        <taxon>Bacteroidia</taxon>
        <taxon>Bacteroidales</taxon>
        <taxon>Tannerellaceae</taxon>
        <taxon>Tannerella</taxon>
    </lineage>
</organism>
<proteinExistence type="predicted"/>
<dbReference type="EMBL" id="RQYS01000090">
    <property type="protein sequence ID" value="RRD57061.1"/>
    <property type="molecule type" value="Genomic_DNA"/>
</dbReference>
<keyword evidence="1" id="KW-1133">Transmembrane helix</keyword>
<keyword evidence="1" id="KW-0812">Transmembrane</keyword>
<dbReference type="Proteomes" id="UP000278609">
    <property type="component" value="Unassembled WGS sequence"/>
</dbReference>
<sequence length="74" mass="8688">MTTLITVDYFSLFTFHFSLFVFHSSLFTFHFSLFTFRFSLDQDFPYLFSYAHHIHTGGQRQNMIAGGGVHRANE</sequence>
<gene>
    <name evidence="2" type="ORF">EII40_13320</name>
</gene>
<evidence type="ECO:0000313" key="3">
    <source>
        <dbReference type="Proteomes" id="UP000278609"/>
    </source>
</evidence>